<dbReference type="InterPro" id="IPR023606">
    <property type="entry name" value="CoA-Trfase_III_dom_1_sf"/>
</dbReference>
<sequence>MNRPATASTAGTPSTAAGPLAGLRVLDAASLYAAPLLASLLADQGADVVKLEPPGGDAYRATAFWPLVARGKRSVVLDPADAGGRAALRGLVAAADVVVVNEPAARLAARGLDPATMLAVNPRLVVAHVSGYGADGPAAGRPGNGTMGEAFAGLTHMTGDADGPPMLPSVPLGDAVMAYAGAFGVAAACHDVRVNGGPGRVVDVNPVEAMLHVVGPTLVTAAAGVGAGAAPPGRLGGGLAGSALRDVYACADGGWLAVSVSTPRQLRDLAAIVGAPAGTVGGELGAAVRAWAGGLDRAEAVDRLAAARLPGAPVNTAHDVVTDPHLRHRGALRTLRTPEGATVTVPAPSPRAAHEPATGDPATSATPLAGVLPTVGQHTGEVLRAWAASAHEPAAHEPAAQEPAASAK</sequence>
<dbReference type="PANTHER" id="PTHR48228:SF6">
    <property type="entry name" value="L-CARNITINE COA-TRANSFERASE"/>
    <property type="match status" value="1"/>
</dbReference>
<dbReference type="OrthoDB" id="9797653at2"/>
<evidence type="ECO:0000256" key="1">
    <source>
        <dbReference type="ARBA" id="ARBA00022679"/>
    </source>
</evidence>
<dbReference type="InterPro" id="IPR050509">
    <property type="entry name" value="CoA-transferase_III"/>
</dbReference>
<evidence type="ECO:0000313" key="3">
    <source>
        <dbReference type="EMBL" id="CAJ62139.1"/>
    </source>
</evidence>
<evidence type="ECO:0000313" key="4">
    <source>
        <dbReference type="Proteomes" id="UP000000657"/>
    </source>
</evidence>
<gene>
    <name evidence="3" type="ordered locus">FRAAL3495</name>
</gene>
<dbReference type="GO" id="GO:0033608">
    <property type="term" value="F:formyl-CoA transferase activity"/>
    <property type="evidence" value="ECO:0007669"/>
    <property type="project" value="UniProtKB-EC"/>
</dbReference>
<dbReference type="PANTHER" id="PTHR48228">
    <property type="entry name" value="SUCCINYL-COA--D-CITRAMALATE COA-TRANSFERASE"/>
    <property type="match status" value="1"/>
</dbReference>
<accession>Q0RK21</accession>
<dbReference type="EMBL" id="CT573213">
    <property type="protein sequence ID" value="CAJ62139.1"/>
    <property type="molecule type" value="Genomic_DNA"/>
</dbReference>
<dbReference type="Proteomes" id="UP000000657">
    <property type="component" value="Chromosome"/>
</dbReference>
<dbReference type="HOGENOM" id="CLU_033975_2_0_11"/>
<dbReference type="InterPro" id="IPR003673">
    <property type="entry name" value="CoA-Trfase_fam_III"/>
</dbReference>
<dbReference type="RefSeq" id="WP_011604637.1">
    <property type="nucleotide sequence ID" value="NC_008278.1"/>
</dbReference>
<keyword evidence="1 3" id="KW-0808">Transferase</keyword>
<reference evidence="3 4" key="1">
    <citation type="journal article" date="2007" name="Genome Res.">
        <title>Genome characteristics of facultatively symbiotic Frankia sp. strains reflect host range and host plant biogeography.</title>
        <authorList>
            <person name="Normand P."/>
            <person name="Lapierre P."/>
            <person name="Tisa L.S."/>
            <person name="Gogarten J.P."/>
            <person name="Alloisio N."/>
            <person name="Bagnarol E."/>
            <person name="Bassi C.A."/>
            <person name="Berry A.M."/>
            <person name="Bickhart D.M."/>
            <person name="Choisne N."/>
            <person name="Couloux A."/>
            <person name="Cournoyer B."/>
            <person name="Cruveiller S."/>
            <person name="Daubin V."/>
            <person name="Demange N."/>
            <person name="Francino M.P."/>
            <person name="Goltsman E."/>
            <person name="Huang Y."/>
            <person name="Kopp O.R."/>
            <person name="Labarre L."/>
            <person name="Lapidus A."/>
            <person name="Lavire C."/>
            <person name="Marechal J."/>
            <person name="Martinez M."/>
            <person name="Mastronunzio J.E."/>
            <person name="Mullin B.C."/>
            <person name="Niemann J."/>
            <person name="Pujic P."/>
            <person name="Rawnsley T."/>
            <person name="Rouy Z."/>
            <person name="Schenowitz C."/>
            <person name="Sellstedt A."/>
            <person name="Tavares F."/>
            <person name="Tomkins J.P."/>
            <person name="Vallenet D."/>
            <person name="Valverde C."/>
            <person name="Wall L.G."/>
            <person name="Wang Y."/>
            <person name="Medigue C."/>
            <person name="Benson D.R."/>
        </authorList>
    </citation>
    <scope>NUCLEOTIDE SEQUENCE [LARGE SCALE GENOMIC DNA]</scope>
    <source>
        <strain evidence="4">DSM 45986 / CECT 9034 / ACN14a</strain>
    </source>
</reference>
<organism evidence="3 4">
    <name type="scientific">Frankia alni (strain DSM 45986 / CECT 9034 / ACN14a)</name>
    <dbReference type="NCBI Taxonomy" id="326424"/>
    <lineage>
        <taxon>Bacteria</taxon>
        <taxon>Bacillati</taxon>
        <taxon>Actinomycetota</taxon>
        <taxon>Actinomycetes</taxon>
        <taxon>Frankiales</taxon>
        <taxon>Frankiaceae</taxon>
        <taxon>Frankia</taxon>
    </lineage>
</organism>
<evidence type="ECO:0000256" key="2">
    <source>
        <dbReference type="SAM" id="MobiDB-lite"/>
    </source>
</evidence>
<keyword evidence="4" id="KW-1185">Reference proteome</keyword>
<proteinExistence type="predicted"/>
<protein>
    <submittedName>
        <fullName evidence="3">Formyl-CoA transferase</fullName>
        <ecNumber evidence="3">2.8.3.16</ecNumber>
    </submittedName>
</protein>
<name>Q0RK21_FRAAA</name>
<dbReference type="SUPFAM" id="SSF89796">
    <property type="entry name" value="CoA-transferase family III (CaiB/BaiF)"/>
    <property type="match status" value="1"/>
</dbReference>
<dbReference type="eggNOG" id="COG1804">
    <property type="taxonomic scope" value="Bacteria"/>
</dbReference>
<dbReference type="EC" id="2.8.3.16" evidence="3"/>
<dbReference type="AlphaFoldDB" id="Q0RK21"/>
<dbReference type="STRING" id="326424.FRAAL3495"/>
<dbReference type="Gene3D" id="3.40.50.10540">
    <property type="entry name" value="Crotonobetainyl-coa:carnitine coa-transferase, domain 1"/>
    <property type="match status" value="2"/>
</dbReference>
<dbReference type="Pfam" id="PF02515">
    <property type="entry name" value="CoA_transf_3"/>
    <property type="match status" value="1"/>
</dbReference>
<feature type="region of interest" description="Disordered" evidence="2">
    <location>
        <begin position="337"/>
        <end position="369"/>
    </location>
</feature>
<dbReference type="KEGG" id="fal:FRAAL3495"/>